<dbReference type="Gene3D" id="3.90.1150.10">
    <property type="entry name" value="Aspartate Aminotransferase, domain 1"/>
    <property type="match status" value="1"/>
</dbReference>
<dbReference type="InterPro" id="IPR024169">
    <property type="entry name" value="SP_NH2Trfase/AEP_transaminase"/>
</dbReference>
<evidence type="ECO:0000256" key="4">
    <source>
        <dbReference type="ARBA" id="ARBA00022898"/>
    </source>
</evidence>
<evidence type="ECO:0000256" key="7">
    <source>
        <dbReference type="RuleBase" id="RU004075"/>
    </source>
</evidence>
<dbReference type="RefSeq" id="WP_115026667.1">
    <property type="nucleotide sequence ID" value="NZ_UGHX01000001.1"/>
</dbReference>
<comment type="cofactor">
    <cofactor evidence="1 6 8">
        <name>pyridoxal 5'-phosphate</name>
        <dbReference type="ChEBI" id="CHEBI:597326"/>
    </cofactor>
</comment>
<evidence type="ECO:0000256" key="8">
    <source>
        <dbReference type="RuleBase" id="RU004504"/>
    </source>
</evidence>
<evidence type="ECO:0000256" key="3">
    <source>
        <dbReference type="ARBA" id="ARBA00022679"/>
    </source>
</evidence>
<dbReference type="InterPro" id="IPR015424">
    <property type="entry name" value="PyrdxlP-dep_Trfase"/>
</dbReference>
<dbReference type="Proteomes" id="UP000255103">
    <property type="component" value="Unassembled WGS sequence"/>
</dbReference>
<dbReference type="EMBL" id="UGHX01000001">
    <property type="protein sequence ID" value="STP11590.1"/>
    <property type="molecule type" value="Genomic_DNA"/>
</dbReference>
<protein>
    <submittedName>
        <fullName evidence="11">Aminotransferase</fullName>
        <ecNumber evidence="11">1.12.-.-</ecNumber>
        <ecNumber evidence="11">2.6.1.-</ecNumber>
    </submittedName>
</protein>
<evidence type="ECO:0000256" key="6">
    <source>
        <dbReference type="PIRSR" id="PIRSR000524-50"/>
    </source>
</evidence>
<evidence type="ECO:0000256" key="2">
    <source>
        <dbReference type="ARBA" id="ARBA00022576"/>
    </source>
</evidence>
<feature type="modified residue" description="N6-(pyridoxal phosphate)lysine" evidence="6">
    <location>
        <position position="189"/>
    </location>
</feature>
<dbReference type="InterPro" id="IPR015422">
    <property type="entry name" value="PyrdxlP-dep_Trfase_small"/>
</dbReference>
<dbReference type="EC" id="1.12.-.-" evidence="11"/>
<evidence type="ECO:0000313" key="11">
    <source>
        <dbReference type="EMBL" id="STP13477.1"/>
    </source>
</evidence>
<accession>A0A377JVL1</accession>
<reference evidence="12 13" key="1">
    <citation type="submission" date="2018-06" db="EMBL/GenBank/DDBJ databases">
        <authorList>
            <consortium name="Pathogen Informatics"/>
            <person name="Doyle S."/>
        </authorList>
    </citation>
    <scope>NUCLEOTIDE SEQUENCE [LARGE SCALE GENOMIC DNA]</scope>
    <source>
        <strain evidence="10 12">NCTC12219</strain>
        <strain evidence="11 13">NCTC12221</strain>
    </source>
</reference>
<keyword evidence="11" id="KW-0560">Oxidoreductase</keyword>
<evidence type="ECO:0000313" key="13">
    <source>
        <dbReference type="Proteomes" id="UP000255335"/>
    </source>
</evidence>
<dbReference type="PIRSF" id="PIRSF000524">
    <property type="entry name" value="SPT"/>
    <property type="match status" value="1"/>
</dbReference>
<sequence>MLPSTPLLFTPGPTPVPESLRQAMSEPTLHHRTPEFESIFAKAREGLLELLGMKEVLMLASSGSGAMEACVLTFSAKKMLSVNSGKFGERFGKIAKAHKIPYTEIINEWDTPASVESVLEILQNDKDIDCFCMQMCESAGGLRHPAEAIAKAIKEYNPNIIVVVDAITAMGVEAIDTSHIDALIGGSQKAFMLPPGLSIIGLSPQAIQKIEERDVGFYFNLKTELKNQVKNTTAWTAPTTIITGLAKYFELVSQNGGQKNGQKNGMEQIYKDTKARSLSTQKALESIGLKIYPKSPALAMNTIYDEKNAANLRKVLKTEFNLNVAGGQDRLKTSIVRINQMGLIPLSQSLWVVNAFELALQRLGLRDFTGEANKVFLESYYALQD</sequence>
<name>A0A377JVL1_9HELI</name>
<dbReference type="EC" id="2.6.1.-" evidence="11"/>
<proteinExistence type="inferred from homology"/>
<evidence type="ECO:0000259" key="9">
    <source>
        <dbReference type="Pfam" id="PF00266"/>
    </source>
</evidence>
<dbReference type="SUPFAM" id="SSF53383">
    <property type="entry name" value="PLP-dependent transferases"/>
    <property type="match status" value="1"/>
</dbReference>
<dbReference type="PROSITE" id="PS00595">
    <property type="entry name" value="AA_TRANSFER_CLASS_5"/>
    <property type="match status" value="1"/>
</dbReference>
<keyword evidence="2 11" id="KW-0032">Aminotransferase</keyword>
<gene>
    <name evidence="10" type="ORF">NCTC12219_01487</name>
    <name evidence="11" type="ORF">NCTC12221_01553</name>
</gene>
<evidence type="ECO:0000313" key="12">
    <source>
        <dbReference type="Proteomes" id="UP000255103"/>
    </source>
</evidence>
<dbReference type="AlphaFoldDB" id="A0A377JVL1"/>
<dbReference type="GO" id="GO:0008483">
    <property type="term" value="F:transaminase activity"/>
    <property type="evidence" value="ECO:0007669"/>
    <property type="project" value="UniProtKB-KW"/>
</dbReference>
<dbReference type="InterPro" id="IPR015421">
    <property type="entry name" value="PyrdxlP-dep_Trfase_major"/>
</dbReference>
<dbReference type="InterPro" id="IPR020578">
    <property type="entry name" value="Aminotrans_V_PyrdxlP_BS"/>
</dbReference>
<dbReference type="GO" id="GO:0016491">
    <property type="term" value="F:oxidoreductase activity"/>
    <property type="evidence" value="ECO:0007669"/>
    <property type="project" value="UniProtKB-KW"/>
</dbReference>
<feature type="binding site" evidence="5">
    <location>
        <position position="337"/>
    </location>
    <ligand>
        <name>substrate</name>
    </ligand>
</feature>
<comment type="similarity">
    <text evidence="7">Belongs to the class-V pyridoxal-phosphate-dependent aminotransferase family.</text>
</comment>
<keyword evidence="3 11" id="KW-0808">Transferase</keyword>
<organism evidence="11 13">
    <name type="scientific">Helicobacter cinaedi</name>
    <dbReference type="NCBI Taxonomy" id="213"/>
    <lineage>
        <taxon>Bacteria</taxon>
        <taxon>Pseudomonadati</taxon>
        <taxon>Campylobacterota</taxon>
        <taxon>Epsilonproteobacteria</taxon>
        <taxon>Campylobacterales</taxon>
        <taxon>Helicobacteraceae</taxon>
        <taxon>Helicobacter</taxon>
    </lineage>
</organism>
<dbReference type="PANTHER" id="PTHR42778">
    <property type="entry name" value="2-AMINOETHYLPHOSPHONATE--PYRUVATE TRANSAMINASE"/>
    <property type="match status" value="1"/>
</dbReference>
<dbReference type="PANTHER" id="PTHR42778:SF1">
    <property type="entry name" value="2-AMINOETHYLPHOSPHONATE--PYRUVATE TRANSAMINASE"/>
    <property type="match status" value="1"/>
</dbReference>
<keyword evidence="4 6" id="KW-0663">Pyridoxal phosphate</keyword>
<feature type="domain" description="Aminotransferase class V" evidence="9">
    <location>
        <begin position="28"/>
        <end position="341"/>
    </location>
</feature>
<dbReference type="Proteomes" id="UP000255335">
    <property type="component" value="Unassembled WGS sequence"/>
</dbReference>
<dbReference type="InterPro" id="IPR000192">
    <property type="entry name" value="Aminotrans_V_dom"/>
</dbReference>
<evidence type="ECO:0000256" key="1">
    <source>
        <dbReference type="ARBA" id="ARBA00001933"/>
    </source>
</evidence>
<evidence type="ECO:0000256" key="5">
    <source>
        <dbReference type="PIRSR" id="PIRSR000524-1"/>
    </source>
</evidence>
<dbReference type="Gene3D" id="3.40.640.10">
    <property type="entry name" value="Type I PLP-dependent aspartate aminotransferase-like (Major domain)"/>
    <property type="match status" value="1"/>
</dbReference>
<dbReference type="EMBL" id="UGHZ01000003">
    <property type="protein sequence ID" value="STP13477.1"/>
    <property type="molecule type" value="Genomic_DNA"/>
</dbReference>
<evidence type="ECO:0000313" key="10">
    <source>
        <dbReference type="EMBL" id="STP11590.1"/>
    </source>
</evidence>
<dbReference type="Pfam" id="PF00266">
    <property type="entry name" value="Aminotran_5"/>
    <property type="match status" value="1"/>
</dbReference>